<evidence type="ECO:0000256" key="7">
    <source>
        <dbReference type="ARBA" id="ARBA00023125"/>
    </source>
</evidence>
<dbReference type="AlphaFoldDB" id="A0A975RAX1"/>
<keyword evidence="6" id="KW-0051">Antiviral defense</keyword>
<keyword evidence="5" id="KW-0460">Magnesium</keyword>
<dbReference type="InterPro" id="IPR042211">
    <property type="entry name" value="CRISPR-assoc_Cas1_N"/>
</dbReference>
<dbReference type="NCBIfam" id="TIGR00287">
    <property type="entry name" value="cas1"/>
    <property type="match status" value="1"/>
</dbReference>
<evidence type="ECO:0000256" key="4">
    <source>
        <dbReference type="ARBA" id="ARBA00022801"/>
    </source>
</evidence>
<proteinExistence type="predicted"/>
<dbReference type="Pfam" id="PF01867">
    <property type="entry name" value="Cas_Cas1"/>
    <property type="match status" value="1"/>
</dbReference>
<dbReference type="InterPro" id="IPR042206">
    <property type="entry name" value="CRISPR-assoc_Cas1_C"/>
</dbReference>
<name>A0A975RAX1_9GAMM</name>
<keyword evidence="2" id="KW-0479">Metal-binding</keyword>
<evidence type="ECO:0000256" key="5">
    <source>
        <dbReference type="ARBA" id="ARBA00022842"/>
    </source>
</evidence>
<evidence type="ECO:0000313" key="8">
    <source>
        <dbReference type="EMBL" id="QWF71749.1"/>
    </source>
</evidence>
<keyword evidence="1" id="KW-0540">Nuclease</keyword>
<dbReference type="GO" id="GO:0046872">
    <property type="term" value="F:metal ion binding"/>
    <property type="evidence" value="ECO:0007669"/>
    <property type="project" value="UniProtKB-KW"/>
</dbReference>
<protein>
    <submittedName>
        <fullName evidence="8">Type I-F CRISPR-associated endonuclease Cas1</fullName>
    </submittedName>
</protein>
<organism evidence="8 9">
    <name type="scientific">Methylomonas paludis</name>
    <dbReference type="NCBI Taxonomy" id="1173101"/>
    <lineage>
        <taxon>Bacteria</taxon>
        <taxon>Pseudomonadati</taxon>
        <taxon>Pseudomonadota</taxon>
        <taxon>Gammaproteobacteria</taxon>
        <taxon>Methylococcales</taxon>
        <taxon>Methylococcaceae</taxon>
        <taxon>Methylomonas</taxon>
    </lineage>
</organism>
<dbReference type="Gene3D" id="3.100.10.20">
    <property type="entry name" value="CRISPR-associated endonuclease Cas1, N-terminal domain"/>
    <property type="match status" value="1"/>
</dbReference>
<evidence type="ECO:0000256" key="3">
    <source>
        <dbReference type="ARBA" id="ARBA00022759"/>
    </source>
</evidence>
<dbReference type="GO" id="GO:0016787">
    <property type="term" value="F:hydrolase activity"/>
    <property type="evidence" value="ECO:0007669"/>
    <property type="project" value="UniProtKB-KW"/>
</dbReference>
<dbReference type="EMBL" id="CP073754">
    <property type="protein sequence ID" value="QWF71749.1"/>
    <property type="molecule type" value="Genomic_DNA"/>
</dbReference>
<keyword evidence="3 8" id="KW-0255">Endonuclease</keyword>
<keyword evidence="4" id="KW-0378">Hydrolase</keyword>
<evidence type="ECO:0000256" key="2">
    <source>
        <dbReference type="ARBA" id="ARBA00022723"/>
    </source>
</evidence>
<gene>
    <name evidence="8" type="primary">cas1f</name>
    <name evidence="8" type="ORF">KEF85_04535</name>
</gene>
<evidence type="ECO:0000313" key="9">
    <source>
        <dbReference type="Proteomes" id="UP000676649"/>
    </source>
</evidence>
<keyword evidence="9" id="KW-1185">Reference proteome</keyword>
<evidence type="ECO:0000256" key="6">
    <source>
        <dbReference type="ARBA" id="ARBA00023118"/>
    </source>
</evidence>
<sequence length="298" mass="33106">MPILPTHKTTIEYLEHCRVQAADERLVYVKRKEALEQHFAIPYGNTSVLLLGPGTSITQQAARLAASQGMLIGFCAGGATPIYLAALNEYREPEYLQKWYPLWENPVSRLAIAKHWQKVRAELVCKVWLKLDGVEINCREIADNFLARVAAAADTQGVLIAEAWFAKQLYALLSRHFSTQFTRQPKALDLTNQFLDNGNYLAYGLAACSLWILGIPHSLPVLHGKTRRGALVFDLADLVKDAAIMPNAFLAVANKENESQFRRRALATLDEIKALKCLFAELTAACNGDINPTDQPSA</sequence>
<evidence type="ECO:0000256" key="1">
    <source>
        <dbReference type="ARBA" id="ARBA00022722"/>
    </source>
</evidence>
<dbReference type="GO" id="GO:0003677">
    <property type="term" value="F:DNA binding"/>
    <property type="evidence" value="ECO:0007669"/>
    <property type="project" value="UniProtKB-KW"/>
</dbReference>
<dbReference type="InterPro" id="IPR019857">
    <property type="entry name" value="CRISPR-assoc_Cas1_YPEST-subtyp"/>
</dbReference>
<dbReference type="Proteomes" id="UP000676649">
    <property type="component" value="Chromosome"/>
</dbReference>
<dbReference type="KEGG" id="mpad:KEF85_04535"/>
<dbReference type="GO" id="GO:0043571">
    <property type="term" value="P:maintenance of CRISPR repeat elements"/>
    <property type="evidence" value="ECO:0007669"/>
    <property type="project" value="InterPro"/>
</dbReference>
<dbReference type="Gene3D" id="1.20.120.920">
    <property type="entry name" value="CRISPR-associated endonuclease Cas1, C-terminal domain"/>
    <property type="match status" value="1"/>
</dbReference>
<dbReference type="GO" id="GO:0004520">
    <property type="term" value="F:DNA endonuclease activity"/>
    <property type="evidence" value="ECO:0007669"/>
    <property type="project" value="InterPro"/>
</dbReference>
<dbReference type="InterPro" id="IPR002729">
    <property type="entry name" value="CRISPR-assoc_Cas1"/>
</dbReference>
<reference evidence="8" key="1">
    <citation type="submission" date="2021-04" db="EMBL/GenBank/DDBJ databases">
        <title>Draft genome sequence data of methanotrophic Methylovulum sp. strain S1L and Methylomonas sp. strain S2AM isolated from boreal lake water columns.</title>
        <authorList>
            <person name="Rissanen A.J."/>
            <person name="Mangayil R."/>
            <person name="Svenning M.M."/>
            <person name="Khanongnuch R."/>
        </authorList>
    </citation>
    <scope>NUCLEOTIDE SEQUENCE</scope>
    <source>
        <strain evidence="8">S2AM</strain>
    </source>
</reference>
<dbReference type="NCBIfam" id="TIGR03637">
    <property type="entry name" value="cas1_YPEST"/>
    <property type="match status" value="1"/>
</dbReference>
<accession>A0A975RAX1</accession>
<dbReference type="GO" id="GO:0051607">
    <property type="term" value="P:defense response to virus"/>
    <property type="evidence" value="ECO:0007669"/>
    <property type="project" value="UniProtKB-KW"/>
</dbReference>
<dbReference type="RefSeq" id="WP_215583531.1">
    <property type="nucleotide sequence ID" value="NZ_CP073754.1"/>
</dbReference>
<keyword evidence="7" id="KW-0238">DNA-binding</keyword>